<dbReference type="SUPFAM" id="SSF49482">
    <property type="entry name" value="Aromatic compound dioxygenase"/>
    <property type="match status" value="1"/>
</dbReference>
<dbReference type="Gene3D" id="2.60.130.10">
    <property type="entry name" value="Aromatic compound dioxygenase"/>
    <property type="match status" value="1"/>
</dbReference>
<dbReference type="Pfam" id="PF00775">
    <property type="entry name" value="Dioxygenase_C"/>
    <property type="match status" value="1"/>
</dbReference>
<evidence type="ECO:0000256" key="5">
    <source>
        <dbReference type="ARBA" id="ARBA00023002"/>
    </source>
</evidence>
<gene>
    <name evidence="9" type="ORF">C2L65_19190</name>
</gene>
<evidence type="ECO:0000313" key="10">
    <source>
        <dbReference type="Proteomes" id="UP000243502"/>
    </source>
</evidence>
<evidence type="ECO:0000256" key="3">
    <source>
        <dbReference type="ARBA" id="ARBA00022723"/>
    </source>
</evidence>
<dbReference type="InterPro" id="IPR015889">
    <property type="entry name" value="Intradiol_dOase_core"/>
</dbReference>
<name>A0A2I8ER02_9BURK</name>
<organism evidence="9 10">
    <name type="scientific">Paraburkholderia terrae</name>
    <dbReference type="NCBI Taxonomy" id="311230"/>
    <lineage>
        <taxon>Bacteria</taxon>
        <taxon>Pseudomonadati</taxon>
        <taxon>Pseudomonadota</taxon>
        <taxon>Betaproteobacteria</taxon>
        <taxon>Burkholderiales</taxon>
        <taxon>Burkholderiaceae</taxon>
        <taxon>Paraburkholderia</taxon>
    </lineage>
</organism>
<evidence type="ECO:0000256" key="4">
    <source>
        <dbReference type="ARBA" id="ARBA00022964"/>
    </source>
</evidence>
<dbReference type="Proteomes" id="UP000243502">
    <property type="component" value="Chromosome 2"/>
</dbReference>
<comment type="similarity">
    <text evidence="2">Belongs to the intradiol ring-cleavage dioxygenase family.</text>
</comment>
<keyword evidence="3" id="KW-0479">Metal-binding</keyword>
<dbReference type="KEGG" id="pter:C2L65_19190"/>
<evidence type="ECO:0000313" key="9">
    <source>
        <dbReference type="EMBL" id="AUT61822.1"/>
    </source>
</evidence>
<keyword evidence="5" id="KW-0560">Oxidoreductase</keyword>
<dbReference type="PANTHER" id="PTHR33711">
    <property type="entry name" value="DIOXYGENASE, PUTATIVE (AFU_ORTHOLOGUE AFUA_2G02910)-RELATED"/>
    <property type="match status" value="1"/>
</dbReference>
<dbReference type="GO" id="GO:0009712">
    <property type="term" value="P:catechol-containing compound metabolic process"/>
    <property type="evidence" value="ECO:0007669"/>
    <property type="project" value="InterPro"/>
</dbReference>
<dbReference type="GO" id="GO:0008199">
    <property type="term" value="F:ferric iron binding"/>
    <property type="evidence" value="ECO:0007669"/>
    <property type="project" value="InterPro"/>
</dbReference>
<evidence type="ECO:0000259" key="8">
    <source>
        <dbReference type="Pfam" id="PF04444"/>
    </source>
</evidence>
<dbReference type="PANTHER" id="PTHR33711:SF7">
    <property type="entry name" value="INTRADIOL RING-CLEAVAGE DIOXYGENASES DOMAIN-CONTAINING PROTEIN-RELATED"/>
    <property type="match status" value="1"/>
</dbReference>
<evidence type="ECO:0000256" key="6">
    <source>
        <dbReference type="ARBA" id="ARBA00023004"/>
    </source>
</evidence>
<dbReference type="InterPro" id="IPR000627">
    <property type="entry name" value="Intradiol_dOase_C"/>
</dbReference>
<evidence type="ECO:0000259" key="7">
    <source>
        <dbReference type="Pfam" id="PF00775"/>
    </source>
</evidence>
<dbReference type="Pfam" id="PF04444">
    <property type="entry name" value="Dioxygenase_N"/>
    <property type="match status" value="1"/>
</dbReference>
<dbReference type="InterPro" id="IPR007535">
    <property type="entry name" value="Catechol_dOase_N"/>
</dbReference>
<dbReference type="EMBL" id="CP026112">
    <property type="protein sequence ID" value="AUT61822.1"/>
    <property type="molecule type" value="Genomic_DNA"/>
</dbReference>
<feature type="domain" description="Intradiol ring-cleavage dioxygenases" evidence="7">
    <location>
        <begin position="136"/>
        <end position="297"/>
    </location>
</feature>
<evidence type="ECO:0000256" key="1">
    <source>
        <dbReference type="ARBA" id="ARBA00001965"/>
    </source>
</evidence>
<feature type="domain" description="Catechol dioxygenase N-terminal" evidence="8">
    <location>
        <begin position="35"/>
        <end position="105"/>
    </location>
</feature>
<accession>A0A2I8ER02</accession>
<reference evidence="9 10" key="1">
    <citation type="submission" date="2018-01" db="EMBL/GenBank/DDBJ databases">
        <title>Species boundaries and ecological features among Paraburkholderia terrae DSMZ17804T, P. hospita DSMZ17164T and P. caribensis DSMZ13236T.</title>
        <authorList>
            <person name="Pratama A.A."/>
        </authorList>
    </citation>
    <scope>NUCLEOTIDE SEQUENCE [LARGE SCALE GENOMIC DNA]</scope>
    <source>
        <strain evidence="9 10">DSM 17804</strain>
    </source>
</reference>
<dbReference type="RefSeq" id="WP_042304552.1">
    <property type="nucleotide sequence ID" value="NZ_CP026112.1"/>
</dbReference>
<evidence type="ECO:0000256" key="2">
    <source>
        <dbReference type="ARBA" id="ARBA00007825"/>
    </source>
</evidence>
<sequence>MNSQTQPERQAVTRDLDEFSVTDAVVARMANARSARTKRVLAALIRHLHEFAREVELTEAEWEYGIDFLTRAGHMSTPERQEVILLSDTLGFSTLVTQMNHRSLKGESEQTVLGPFHRAGNIRYEHGANISEGIDGPPCFVNVTVRAPDGAPLRDATVDVWHSDHEGYYDVAHDEWDGDMRMRGIFTPDATGAVRFRTIVPASYPVPQDGPVGELLRATARHPMRPAHVHFKIDAPGFDPLVTHLFVNGDPYLDSDAVFGVRNALIVDFARHAPGDAPDGSVCETEFFTLDYDFVLRHVSPV</sequence>
<keyword evidence="4 9" id="KW-0223">Dioxygenase</keyword>
<dbReference type="AlphaFoldDB" id="A0A2I8ER02"/>
<proteinExistence type="inferred from homology"/>
<dbReference type="OrthoDB" id="9800887at2"/>
<dbReference type="GO" id="GO:0018576">
    <property type="term" value="F:catechol 1,2-dioxygenase activity"/>
    <property type="evidence" value="ECO:0007669"/>
    <property type="project" value="InterPro"/>
</dbReference>
<comment type="cofactor">
    <cofactor evidence="1">
        <name>Fe(3+)</name>
        <dbReference type="ChEBI" id="CHEBI:29034"/>
    </cofactor>
</comment>
<protein>
    <submittedName>
        <fullName evidence="9">Hydroxyquinol 1,2-dioxygenase</fullName>
    </submittedName>
</protein>
<keyword evidence="6" id="KW-0408">Iron</keyword>
<dbReference type="InterPro" id="IPR050770">
    <property type="entry name" value="Intradiol_RC_Dioxygenase"/>
</dbReference>